<proteinExistence type="predicted"/>
<name>A0A3S5AM92_9PLAT</name>
<reference evidence="2" key="1">
    <citation type="submission" date="2018-11" db="EMBL/GenBank/DDBJ databases">
        <authorList>
            <consortium name="Pathogen Informatics"/>
        </authorList>
    </citation>
    <scope>NUCLEOTIDE SEQUENCE</scope>
</reference>
<sequence>MVATFNEPLSEAWIGPGGLSEVDDEREEDVQEKGGWEEEARCLLPQLSLNSASSSLPGRSSVANPASGPSRTVSKLPSSPPAPASDSTSSSSSYAAACVKPLPPLPNSCILTSLKAETGQTGRRRESRKSSGFRRQSEEASYFPVSPHFSSSGCQHLVNSEEQDLKQAFTNMHPARLHQLQYQLRPPHRHKHHYPYSINHPRHQHHSPQYHHLHSVLTTKESQTCNPDTNRQTSNHPHRLLVACTGRLPSSKGTLSTVGMPLLMSRRQRRCDFGAFEVRKGVGFYSTAFFNISLFTVMLAECYS</sequence>
<organism evidence="2 3">
    <name type="scientific">Protopolystoma xenopodis</name>
    <dbReference type="NCBI Taxonomy" id="117903"/>
    <lineage>
        <taxon>Eukaryota</taxon>
        <taxon>Metazoa</taxon>
        <taxon>Spiralia</taxon>
        <taxon>Lophotrochozoa</taxon>
        <taxon>Platyhelminthes</taxon>
        <taxon>Monogenea</taxon>
        <taxon>Polyopisthocotylea</taxon>
        <taxon>Polystomatidea</taxon>
        <taxon>Polystomatidae</taxon>
        <taxon>Protopolystoma</taxon>
    </lineage>
</organism>
<protein>
    <submittedName>
        <fullName evidence="2">Uncharacterized protein</fullName>
    </submittedName>
</protein>
<feature type="region of interest" description="Disordered" evidence="1">
    <location>
        <begin position="1"/>
        <end position="91"/>
    </location>
</feature>
<evidence type="ECO:0000256" key="1">
    <source>
        <dbReference type="SAM" id="MobiDB-lite"/>
    </source>
</evidence>
<keyword evidence="3" id="KW-1185">Reference proteome</keyword>
<feature type="compositionally biased region" description="Polar residues" evidence="1">
    <location>
        <begin position="47"/>
        <end position="76"/>
    </location>
</feature>
<dbReference type="EMBL" id="CAAALY010044749">
    <property type="protein sequence ID" value="VEL20106.1"/>
    <property type="molecule type" value="Genomic_DNA"/>
</dbReference>
<feature type="region of interest" description="Disordered" evidence="1">
    <location>
        <begin position="113"/>
        <end position="148"/>
    </location>
</feature>
<feature type="compositionally biased region" description="Acidic residues" evidence="1">
    <location>
        <begin position="21"/>
        <end position="30"/>
    </location>
</feature>
<evidence type="ECO:0000313" key="3">
    <source>
        <dbReference type="Proteomes" id="UP000784294"/>
    </source>
</evidence>
<accession>A0A3S5AM92</accession>
<comment type="caution">
    <text evidence="2">The sequence shown here is derived from an EMBL/GenBank/DDBJ whole genome shotgun (WGS) entry which is preliminary data.</text>
</comment>
<gene>
    <name evidence="2" type="ORF">PXEA_LOCUS13546</name>
</gene>
<dbReference type="AlphaFoldDB" id="A0A3S5AM92"/>
<dbReference type="Proteomes" id="UP000784294">
    <property type="component" value="Unassembled WGS sequence"/>
</dbReference>
<evidence type="ECO:0000313" key="2">
    <source>
        <dbReference type="EMBL" id="VEL20106.1"/>
    </source>
</evidence>
<feature type="compositionally biased region" description="Basic and acidic residues" evidence="1">
    <location>
        <begin position="31"/>
        <end position="41"/>
    </location>
</feature>